<dbReference type="GO" id="GO:0005741">
    <property type="term" value="C:mitochondrial outer membrane"/>
    <property type="evidence" value="ECO:0007669"/>
    <property type="project" value="UniProtKB-SubCell"/>
</dbReference>
<evidence type="ECO:0000256" key="1">
    <source>
        <dbReference type="ARBA" id="ARBA00004137"/>
    </source>
</evidence>
<reference evidence="14" key="1">
    <citation type="submission" date="2014-05" db="EMBL/GenBank/DDBJ databases">
        <title>The transcriptome of the halophilic microalga Tetraselmis sp. GSL018 isolated from the Great Salt Lake, Utah.</title>
        <authorList>
            <person name="Jinkerson R.E."/>
            <person name="D'Adamo S."/>
            <person name="Posewitz M.C."/>
        </authorList>
    </citation>
    <scope>NUCLEOTIDE SEQUENCE</scope>
    <source>
        <strain evidence="14">GSL018</strain>
    </source>
</reference>
<protein>
    <recommendedName>
        <fullName evidence="12">Tafazzin family protein</fullName>
    </recommendedName>
</protein>
<comment type="catalytic activity">
    <reaction evidence="11">
        <text>1'-[1,2-diacyl-sn-glycero-3-phospho],3'-[1-acyl-sn-glycero-3-phospho]-glycerol + a 1,2-diacyl-sn-glycero-3-phosphocholine = a cardiolipin + a 1-acyl-sn-glycero-3-phosphocholine</text>
        <dbReference type="Rhea" id="RHEA:33731"/>
        <dbReference type="ChEBI" id="CHEBI:57643"/>
        <dbReference type="ChEBI" id="CHEBI:58168"/>
        <dbReference type="ChEBI" id="CHEBI:62237"/>
        <dbReference type="ChEBI" id="CHEBI:64743"/>
    </reaction>
    <physiologicalReaction direction="left-to-right" evidence="11">
        <dbReference type="Rhea" id="RHEA:33732"/>
    </physiologicalReaction>
    <physiologicalReaction direction="right-to-left" evidence="11">
        <dbReference type="Rhea" id="RHEA:33733"/>
    </physiologicalReaction>
</comment>
<keyword evidence="3 14" id="KW-0808">Transferase</keyword>
<dbReference type="EMBL" id="GBEZ01023695">
    <property type="protein sequence ID" value="JAC63211.1"/>
    <property type="molecule type" value="Transcribed_RNA"/>
</dbReference>
<dbReference type="CDD" id="cd07989">
    <property type="entry name" value="LPLAT_AGPAT-like"/>
    <property type="match status" value="1"/>
</dbReference>
<dbReference type="InterPro" id="IPR002123">
    <property type="entry name" value="Plipid/glycerol_acylTrfase"/>
</dbReference>
<dbReference type="PRINTS" id="PR00979">
    <property type="entry name" value="TAFAZZIN"/>
</dbReference>
<evidence type="ECO:0000256" key="10">
    <source>
        <dbReference type="ARBA" id="ARBA00024323"/>
    </source>
</evidence>
<dbReference type="PANTHER" id="PTHR12497:SF0">
    <property type="entry name" value="TAFAZZIN"/>
    <property type="match status" value="1"/>
</dbReference>
<keyword evidence="5" id="KW-0999">Mitochondrion inner membrane</keyword>
<keyword evidence="4" id="KW-1000">Mitochondrion outer membrane</keyword>
<evidence type="ECO:0000256" key="3">
    <source>
        <dbReference type="ARBA" id="ARBA00022679"/>
    </source>
</evidence>
<evidence type="ECO:0000256" key="8">
    <source>
        <dbReference type="ARBA" id="ARBA00023136"/>
    </source>
</evidence>
<keyword evidence="8" id="KW-0472">Membrane</keyword>
<dbReference type="SMART" id="SM00563">
    <property type="entry name" value="PlsC"/>
    <property type="match status" value="1"/>
</dbReference>
<dbReference type="AlphaFoldDB" id="A0A061QY37"/>
<gene>
    <name evidence="14" type="primary">TAZ</name>
    <name evidence="14" type="ORF">TSPGSL018_21195</name>
</gene>
<evidence type="ECO:0000256" key="9">
    <source>
        <dbReference type="ARBA" id="ARBA00023315"/>
    </source>
</evidence>
<dbReference type="Pfam" id="PF01553">
    <property type="entry name" value="Acyltransferase"/>
    <property type="match status" value="1"/>
</dbReference>
<dbReference type="InterPro" id="IPR000872">
    <property type="entry name" value="Tafazzin"/>
</dbReference>
<comment type="subcellular location">
    <subcellularLocation>
        <location evidence="1">Mitochondrion inner membrane</location>
        <topology evidence="1">Peripheral membrane protein</topology>
        <orientation evidence="1">Intermembrane side</orientation>
    </subcellularLocation>
    <subcellularLocation>
        <location evidence="10">Mitochondrion outer membrane</location>
        <topology evidence="10">Peripheral membrane protein</topology>
        <orientation evidence="10">Intermembrane side</orientation>
    </subcellularLocation>
</comment>
<dbReference type="SUPFAM" id="SSF69593">
    <property type="entry name" value="Glycerol-3-phosphate (1)-acyltransferase"/>
    <property type="match status" value="1"/>
</dbReference>
<comment type="similarity">
    <text evidence="2 12">Belongs to the taffazin family.</text>
</comment>
<evidence type="ECO:0000256" key="12">
    <source>
        <dbReference type="RuleBase" id="RU365062"/>
    </source>
</evidence>
<evidence type="ECO:0000313" key="14">
    <source>
        <dbReference type="EMBL" id="JAC63211.1"/>
    </source>
</evidence>
<evidence type="ECO:0000256" key="7">
    <source>
        <dbReference type="ARBA" id="ARBA00023128"/>
    </source>
</evidence>
<name>A0A061QY37_9CHLO</name>
<dbReference type="GO" id="GO:0005743">
    <property type="term" value="C:mitochondrial inner membrane"/>
    <property type="evidence" value="ECO:0007669"/>
    <property type="project" value="UniProtKB-SubCell"/>
</dbReference>
<evidence type="ECO:0000256" key="5">
    <source>
        <dbReference type="ARBA" id="ARBA00022792"/>
    </source>
</evidence>
<keyword evidence="6" id="KW-0443">Lipid metabolism</keyword>
<keyword evidence="7" id="KW-0496">Mitochondrion</keyword>
<keyword evidence="9 14" id="KW-0012">Acyltransferase</keyword>
<dbReference type="PANTHER" id="PTHR12497">
    <property type="entry name" value="TAZ PROTEIN TAFAZZIN"/>
    <property type="match status" value="1"/>
</dbReference>
<dbReference type="GO" id="GO:0006644">
    <property type="term" value="P:phospholipid metabolic process"/>
    <property type="evidence" value="ECO:0007669"/>
    <property type="project" value="InterPro"/>
</dbReference>
<proteinExistence type="inferred from homology"/>
<evidence type="ECO:0000256" key="4">
    <source>
        <dbReference type="ARBA" id="ARBA00022787"/>
    </source>
</evidence>
<evidence type="ECO:0000256" key="11">
    <source>
        <dbReference type="ARBA" id="ARBA00047906"/>
    </source>
</evidence>
<accession>A0A061QY37</accession>
<organism evidence="14">
    <name type="scientific">Tetraselmis sp. GSL018</name>
    <dbReference type="NCBI Taxonomy" id="582737"/>
    <lineage>
        <taxon>Eukaryota</taxon>
        <taxon>Viridiplantae</taxon>
        <taxon>Chlorophyta</taxon>
        <taxon>core chlorophytes</taxon>
        <taxon>Chlorodendrophyceae</taxon>
        <taxon>Chlorodendrales</taxon>
        <taxon>Chlorodendraceae</taxon>
        <taxon>Tetraselmis</taxon>
    </lineage>
</organism>
<evidence type="ECO:0000259" key="13">
    <source>
        <dbReference type="SMART" id="SM00563"/>
    </source>
</evidence>
<dbReference type="GO" id="GO:0008374">
    <property type="term" value="F:O-acyltransferase activity"/>
    <property type="evidence" value="ECO:0007669"/>
    <property type="project" value="TreeGrafter"/>
</dbReference>
<evidence type="ECO:0000256" key="6">
    <source>
        <dbReference type="ARBA" id="ARBA00023098"/>
    </source>
</evidence>
<sequence>TVKDFLRNHGLKLTAPSQRPASSFDNDIHDVNDARCSRYQVSTATDCGIDPVGAFQRLWLRFRCRILWFSPERNKTVCRRARGYPSEIASSADLVSETLGENGLLRRLVLCSVSRVSRAFMLSLTNTKIHGADRLASALERPSSVPLITVSNHVAAIDDPMVLASALPLSALDDPHKVRWTMCASDRCFKGRLTSAFFRAGKVLRTERGGGLQQPAMWAAEDRLSRGEWVHIFPEGTRSRDNGRTLGRVKWGVGRLVVSCPEPPIVLPFVHTGMEKVRRRGGGRKKEQSSSPL</sequence>
<evidence type="ECO:0000256" key="2">
    <source>
        <dbReference type="ARBA" id="ARBA00010524"/>
    </source>
</evidence>
<feature type="non-terminal residue" evidence="14">
    <location>
        <position position="1"/>
    </location>
</feature>
<feature type="domain" description="Phospholipid/glycerol acyltransferase" evidence="13">
    <location>
        <begin position="147"/>
        <end position="274"/>
    </location>
</feature>